<name>Q6IID5_DROME</name>
<feature type="region of interest" description="Disordered" evidence="1">
    <location>
        <begin position="1"/>
        <end position="21"/>
    </location>
</feature>
<dbReference type="EMBL" id="BK003131">
    <property type="protein sequence ID" value="DAA03331.1"/>
    <property type="molecule type" value="Genomic_DNA"/>
</dbReference>
<organism evidence="2">
    <name type="scientific">Drosophila melanogaster</name>
    <name type="common">Fruit fly</name>
    <dbReference type="NCBI Taxonomy" id="7227"/>
    <lineage>
        <taxon>Eukaryota</taxon>
        <taxon>Metazoa</taxon>
        <taxon>Ecdysozoa</taxon>
        <taxon>Arthropoda</taxon>
        <taxon>Hexapoda</taxon>
        <taxon>Insecta</taxon>
        <taxon>Pterygota</taxon>
        <taxon>Neoptera</taxon>
        <taxon>Endopterygota</taxon>
        <taxon>Diptera</taxon>
        <taxon>Brachycera</taxon>
        <taxon>Muscomorpha</taxon>
        <taxon>Ephydroidea</taxon>
        <taxon>Drosophilidae</taxon>
        <taxon>Drosophila</taxon>
        <taxon>Sophophora</taxon>
    </lineage>
</organism>
<gene>
    <name evidence="2" type="ORF">HDC18706</name>
</gene>
<evidence type="ECO:0000313" key="2">
    <source>
        <dbReference type="EMBL" id="DAA03331.1"/>
    </source>
</evidence>
<accession>Q6IID5</accession>
<reference evidence="2" key="1">
    <citation type="journal article" date="2003" name="Genome Biol.">
        <title>An integrated gene annotation and transcriptional profiling approach towards the full gene content of the Drosophila genome.</title>
        <authorList>
            <person name="Hild M."/>
            <person name="Beckmann B."/>
            <person name="Haas S.A."/>
            <person name="Koch B."/>
            <person name="Solovyev V."/>
            <person name="Busold C."/>
            <person name="Fellenberg K."/>
            <person name="Boutros M."/>
            <person name="Vingron M."/>
            <person name="Sauer F."/>
            <person name="Hoheisel J.D."/>
            <person name="Paro R."/>
        </authorList>
    </citation>
    <scope>NUCLEOTIDE SEQUENCE</scope>
</reference>
<dbReference type="AlphaFoldDB" id="Q6IID5"/>
<proteinExistence type="predicted"/>
<protein>
    <submittedName>
        <fullName evidence="2">HDC18706</fullName>
    </submittedName>
</protein>
<sequence length="252" mass="28091">MFAQGWAKKTQKNTELKTRLQGSLSREPIGIGIGDGDGNRGAKVLGSSLSNFTRYLHLSYSALIFTLTQTQFEITLLTCFATYTMETQPAKNCGDIINCSGSLICLSDSLDCFYTFLKKLAKCWQMIRSWLPESENANGTLCRWPIQWDPMRMRMQVMNANTFITSGTGIEAFSIQHPASSIQYPPCSVQYSSVYRAKSKGLWTIDATAAVSADRRSQITMGWLAPLTLMNADDDEVHACHLCEHCKKIGLK</sequence>
<evidence type="ECO:0000256" key="1">
    <source>
        <dbReference type="SAM" id="MobiDB-lite"/>
    </source>
</evidence>